<proteinExistence type="predicted"/>
<dbReference type="Gene3D" id="2.60.40.1080">
    <property type="match status" value="1"/>
</dbReference>
<evidence type="ECO:0000313" key="5">
    <source>
        <dbReference type="Proteomes" id="UP000679725"/>
    </source>
</evidence>
<reference evidence="4 5" key="1">
    <citation type="submission" date="2021-04" db="EMBL/GenBank/DDBJ databases">
        <authorList>
            <person name="Rodrigo-Torres L."/>
            <person name="Arahal R. D."/>
            <person name="Lucena T."/>
        </authorList>
    </citation>
    <scope>NUCLEOTIDE SEQUENCE [LARGE SCALE GENOMIC DNA]</scope>
    <source>
        <strain evidence="4 5">CECT 9623</strain>
    </source>
</reference>
<dbReference type="RefSeq" id="WP_229254661.1">
    <property type="nucleotide sequence ID" value="NZ_CAJRAU010000003.1"/>
</dbReference>
<comment type="caution">
    <text evidence="4">The sequence shown here is derived from an EMBL/GenBank/DDBJ whole genome shotgun (WGS) entry which is preliminary data.</text>
</comment>
<keyword evidence="5" id="KW-1185">Reference proteome</keyword>
<sequence length="1258" mass="137943">MKHLLLIIVMFVTGVNGFSQTYRALSGKIEAENYDAISGVGTEATEDAGGGLDVGWMNDSSYVDYHVNTSSAGFYTFKVRIANGFSDNASLQIKGANGTVLGQRTLPRTGGMQGWTTVNMFALLPHGDQTIRFYAERGVFALNWFEAAPSAISLPGKVESENFELASNVRNESAQGASGGANVTDIDDNDWLDYNVNVSAAGTYSFFFRVANAWGDGLIEIKDGSGPSLGQVSIPRTGGWQNYITVSTTATLTAGSHIIRLQATRGAFNFDWFEVAGTVPLLTHNIPGKIQAEEFHNIYSVQTENSNDSDGTMNVSGIDNGDWMDYHVNVPAAGPYAFNLRVASAQGNGLFEIKNEAGNVLGAVNIPWTGGWQSYATFGDTLNLPAGHQVLRLYANRGGFNFNWFEVQTVNVQKPAGVISFDALPAKSVTSGPFTLTATSTNTEVPITFSSSNTAVITVSNAGSNWQASVVGEGSAVITASQTESTSFSAASPVSRTQEVHPNSPSTPSNKITIDGKRWYQLTNASSSLEPLFDGNTQVSVNTGWGKVVNDYEAYYPLLEGEQMSLQSIKFFDHEGSAAQAPMTLSVITSNWERIEIASFKGYEYNSWVGPYPDAQLSEEEKFKLNSVVGNIKYLVLRIQGVMPTEIEFYGTYTPPTQGASPVPHKSVRLGDTFGVNGYEWNFEVGNNPQVINEPLMNAAKSFSGFRHYMDWEKLESQEGVYSYNPTMSGGWNYDAIYERCKAENIEVLACLKTLPGWMLDSYPAGERDNENTPVRFGMDFAAPASYIEQAKMGFQYAARYGSNTAVDPALLSTHSTPRWYNDVPNSVKIGLNLVKYIECDNERDKWWKGRKAYQTAREYAANLSAFYDGHKNTLGAGVGVKNADPNMKVVIAGLVTGSDYIKGMVDWCREFRGYKSDGSVNLCWDIVNFHLYIDNSTMTQSGTSTRGSAPENVNAKRIIDDYVKTSHEVSQDMPVWITETGYDINQGSPLKAIAIGSKSELVTQADWILRTSLVSARSGIEKVFYYQMYDDNNGSGMFGTSGLLNSDQTRRPAADYLFQVNKQFGNYRYKETLNSDPIVDRYELDGKSMYVLTVPDEVGRTAEYTLNLNEAGVAKIFTPQVGSNNMSSQQLPIIDGQVTVTAGETPIFVIADNSNARMAPVEIAAPIVEEVLHAEVNIFPNPTTDFISIDLANEKNSQVEIKIFEAATGRLHHTSKVNKPGNKFSHRINIAHFPASMYIVEVSQEQEHAFRKVAKIN</sequence>
<dbReference type="SUPFAM" id="SSF51445">
    <property type="entry name" value="(Trans)glycosidases"/>
    <property type="match status" value="1"/>
</dbReference>
<dbReference type="Gene3D" id="2.60.120.260">
    <property type="entry name" value="Galactose-binding domain-like"/>
    <property type="match status" value="3"/>
</dbReference>
<dbReference type="Pfam" id="PF03422">
    <property type="entry name" value="CBM_6"/>
    <property type="match status" value="3"/>
</dbReference>
<evidence type="ECO:0000256" key="2">
    <source>
        <dbReference type="SAM" id="MobiDB-lite"/>
    </source>
</evidence>
<dbReference type="InterPro" id="IPR005084">
    <property type="entry name" value="CBM6"/>
</dbReference>
<keyword evidence="1" id="KW-0732">Signal</keyword>
<dbReference type="CDD" id="cd04080">
    <property type="entry name" value="CBM6_cellulase-like"/>
    <property type="match status" value="3"/>
</dbReference>
<name>A0ABM8URB3_9BACT</name>
<protein>
    <recommendedName>
        <fullName evidence="3">CBM6 domain-containing protein</fullName>
    </recommendedName>
</protein>
<dbReference type="InterPro" id="IPR006584">
    <property type="entry name" value="Cellulose-bd_IV"/>
</dbReference>
<organism evidence="4 5">
    <name type="scientific">Dyadobacter linearis</name>
    <dbReference type="NCBI Taxonomy" id="2823330"/>
    <lineage>
        <taxon>Bacteria</taxon>
        <taxon>Pseudomonadati</taxon>
        <taxon>Bacteroidota</taxon>
        <taxon>Cytophagia</taxon>
        <taxon>Cytophagales</taxon>
        <taxon>Spirosomataceae</taxon>
        <taxon>Dyadobacter</taxon>
    </lineage>
</organism>
<dbReference type="Proteomes" id="UP000679725">
    <property type="component" value="Unassembled WGS sequence"/>
</dbReference>
<dbReference type="Pfam" id="PF18962">
    <property type="entry name" value="Por_Secre_tail"/>
    <property type="match status" value="1"/>
</dbReference>
<evidence type="ECO:0000259" key="3">
    <source>
        <dbReference type="PROSITE" id="PS51175"/>
    </source>
</evidence>
<evidence type="ECO:0000256" key="1">
    <source>
        <dbReference type="ARBA" id="ARBA00022729"/>
    </source>
</evidence>
<feature type="region of interest" description="Disordered" evidence="2">
    <location>
        <begin position="489"/>
        <end position="512"/>
    </location>
</feature>
<dbReference type="SUPFAM" id="SSF49785">
    <property type="entry name" value="Galactose-binding domain-like"/>
    <property type="match status" value="3"/>
</dbReference>
<gene>
    <name evidence="4" type="ORF">DYBT9623_02735</name>
</gene>
<dbReference type="InterPro" id="IPR008964">
    <property type="entry name" value="Invasin/intimin_cell_adhesion"/>
</dbReference>
<dbReference type="EMBL" id="CAJRAU010000003">
    <property type="protein sequence ID" value="CAG5069995.1"/>
    <property type="molecule type" value="Genomic_DNA"/>
</dbReference>
<dbReference type="InterPro" id="IPR017853">
    <property type="entry name" value="GH"/>
</dbReference>
<dbReference type="PROSITE" id="PS51175">
    <property type="entry name" value="CBM6"/>
    <property type="match status" value="3"/>
</dbReference>
<dbReference type="Gene3D" id="3.20.20.80">
    <property type="entry name" value="Glycosidases"/>
    <property type="match status" value="1"/>
</dbReference>
<evidence type="ECO:0000313" key="4">
    <source>
        <dbReference type="EMBL" id="CAG5069995.1"/>
    </source>
</evidence>
<dbReference type="InterPro" id="IPR026444">
    <property type="entry name" value="Secre_tail"/>
</dbReference>
<dbReference type="SUPFAM" id="SSF49373">
    <property type="entry name" value="Invasin/intimin cell-adhesion fragments"/>
    <property type="match status" value="1"/>
</dbReference>
<dbReference type="SMART" id="SM00606">
    <property type="entry name" value="CBD_IV"/>
    <property type="match status" value="3"/>
</dbReference>
<dbReference type="InterPro" id="IPR008979">
    <property type="entry name" value="Galactose-bd-like_sf"/>
</dbReference>
<feature type="domain" description="CBM6" evidence="3">
    <location>
        <begin position="27"/>
        <end position="148"/>
    </location>
</feature>
<dbReference type="NCBIfam" id="TIGR04183">
    <property type="entry name" value="Por_Secre_tail"/>
    <property type="match status" value="1"/>
</dbReference>
<feature type="domain" description="CBM6" evidence="3">
    <location>
        <begin position="288"/>
        <end position="408"/>
    </location>
</feature>
<feature type="domain" description="CBM6" evidence="3">
    <location>
        <begin position="156"/>
        <end position="276"/>
    </location>
</feature>
<accession>A0ABM8URB3</accession>